<protein>
    <recommendedName>
        <fullName evidence="3">SKP1 component POZ domain-containing protein</fullName>
    </recommendedName>
</protein>
<proteinExistence type="predicted"/>
<reference evidence="1 2" key="2">
    <citation type="journal article" date="2019" name="G3 (Bethesda)">
        <title>Hybrid Assembly of the Genome of the Entomopathogenic Nematode Steinernema carpocapsae Identifies the X-Chromosome.</title>
        <authorList>
            <person name="Serra L."/>
            <person name="Macchietto M."/>
            <person name="Macias-Munoz A."/>
            <person name="McGill C.J."/>
            <person name="Rodriguez I.M."/>
            <person name="Rodriguez B."/>
            <person name="Murad R."/>
            <person name="Mortazavi A."/>
        </authorList>
    </citation>
    <scope>NUCLEOTIDE SEQUENCE [LARGE SCALE GENOMIC DNA]</scope>
    <source>
        <strain evidence="1 2">ALL</strain>
    </source>
</reference>
<sequence length="201" mass="22827">MHPSIEIVSADGVSFLYKLRDLPKSLLLTNSVEVPKGSVTFEGLEFLSSDSWKAILEWLEIHRNEGPKTQAQRDDEFYDRNSVAEDMILFGRMSPRSKLTALRFAAEFLIMPDLLNPLWKYITKKMAGKSSSEVNAWFREGEENCENFGVVDFGGLGVAKFDENDDKNESNEIEVITIDDDEIGVIPIEDDDDDEHITPYN</sequence>
<evidence type="ECO:0000313" key="2">
    <source>
        <dbReference type="Proteomes" id="UP000298663"/>
    </source>
</evidence>
<dbReference type="AlphaFoldDB" id="A0A4U5N5X2"/>
<name>A0A4U5N5X2_STECR</name>
<reference evidence="1 2" key="1">
    <citation type="journal article" date="2015" name="Genome Biol.">
        <title>Comparative genomics of Steinernema reveals deeply conserved gene regulatory networks.</title>
        <authorList>
            <person name="Dillman A.R."/>
            <person name="Macchietto M."/>
            <person name="Porter C.F."/>
            <person name="Rogers A."/>
            <person name="Williams B."/>
            <person name="Antoshechkin I."/>
            <person name="Lee M.M."/>
            <person name="Goodwin Z."/>
            <person name="Lu X."/>
            <person name="Lewis E.E."/>
            <person name="Goodrich-Blair H."/>
            <person name="Stock S.P."/>
            <person name="Adams B.J."/>
            <person name="Sternberg P.W."/>
            <person name="Mortazavi A."/>
        </authorList>
    </citation>
    <scope>NUCLEOTIDE SEQUENCE [LARGE SCALE GENOMIC DNA]</scope>
    <source>
        <strain evidence="1 2">ALL</strain>
    </source>
</reference>
<dbReference type="Proteomes" id="UP000298663">
    <property type="component" value="Unassembled WGS sequence"/>
</dbReference>
<dbReference type="EMBL" id="AZBU02000005">
    <property type="protein sequence ID" value="TKR77898.1"/>
    <property type="molecule type" value="Genomic_DNA"/>
</dbReference>
<keyword evidence="2" id="KW-1185">Reference proteome</keyword>
<comment type="caution">
    <text evidence="1">The sequence shown here is derived from an EMBL/GenBank/DDBJ whole genome shotgun (WGS) entry which is preliminary data.</text>
</comment>
<evidence type="ECO:0008006" key="3">
    <source>
        <dbReference type="Google" id="ProtNLM"/>
    </source>
</evidence>
<gene>
    <name evidence="1" type="ORF">L596_018793</name>
</gene>
<evidence type="ECO:0000313" key="1">
    <source>
        <dbReference type="EMBL" id="TKR77898.1"/>
    </source>
</evidence>
<dbReference type="Gene3D" id="3.30.710.10">
    <property type="entry name" value="Potassium Channel Kv1.1, Chain A"/>
    <property type="match status" value="1"/>
</dbReference>
<accession>A0A4U5N5X2</accession>
<dbReference type="InterPro" id="IPR011333">
    <property type="entry name" value="SKP1/BTB/POZ_sf"/>
</dbReference>
<organism evidence="1 2">
    <name type="scientific">Steinernema carpocapsae</name>
    <name type="common">Entomopathogenic nematode</name>
    <dbReference type="NCBI Taxonomy" id="34508"/>
    <lineage>
        <taxon>Eukaryota</taxon>
        <taxon>Metazoa</taxon>
        <taxon>Ecdysozoa</taxon>
        <taxon>Nematoda</taxon>
        <taxon>Chromadorea</taxon>
        <taxon>Rhabditida</taxon>
        <taxon>Tylenchina</taxon>
        <taxon>Panagrolaimomorpha</taxon>
        <taxon>Strongyloidoidea</taxon>
        <taxon>Steinernematidae</taxon>
        <taxon>Steinernema</taxon>
    </lineage>
</organism>